<comment type="caution">
    <text evidence="1">The sequence shown here is derived from an EMBL/GenBank/DDBJ whole genome shotgun (WGS) entry which is preliminary data.</text>
</comment>
<gene>
    <name evidence="1" type="ORF">O6H91_02G000700</name>
</gene>
<reference evidence="2" key="1">
    <citation type="journal article" date="2024" name="Proc. Natl. Acad. Sci. U.S.A.">
        <title>Extraordinary preservation of gene collinearity over three hundred million years revealed in homosporous lycophytes.</title>
        <authorList>
            <person name="Li C."/>
            <person name="Wickell D."/>
            <person name="Kuo L.Y."/>
            <person name="Chen X."/>
            <person name="Nie B."/>
            <person name="Liao X."/>
            <person name="Peng D."/>
            <person name="Ji J."/>
            <person name="Jenkins J."/>
            <person name="Williams M."/>
            <person name="Shu S."/>
            <person name="Plott C."/>
            <person name="Barry K."/>
            <person name="Rajasekar S."/>
            <person name="Grimwood J."/>
            <person name="Han X."/>
            <person name="Sun S."/>
            <person name="Hou Z."/>
            <person name="He W."/>
            <person name="Dai G."/>
            <person name="Sun C."/>
            <person name="Schmutz J."/>
            <person name="Leebens-Mack J.H."/>
            <person name="Li F.W."/>
            <person name="Wang L."/>
        </authorList>
    </citation>
    <scope>NUCLEOTIDE SEQUENCE [LARGE SCALE GENOMIC DNA]</scope>
    <source>
        <strain evidence="2">cv. PW_Plant_1</strain>
    </source>
</reference>
<sequence length="284" mass="31500">MEHNVKPMPQFNRQSTKELNMRVLQRMDRDVVDILTTAGHVSLYEFNTESYQWSRKDVEGSLFVVKRRTQPRFQFIVMNRRSQNLVEDLLGDFEYETQVPYLLYRNAAQEVNGIWFYKPGECEELAKLFSRILNAFSKVPLKPKSFTPQSYTLIICPSSFTSAAPSPMPVSSSGSLSATSFLTPIPPFHSIDSLDNSSSTRTTLLKRSFFAPTSQSIAAAAAPFVSPALQPSVGAPLLQPFPPPPPPASLTPSLSSVQGAAITREGIRDALFCLLQVCTASLNM</sequence>
<evidence type="ECO:0000313" key="1">
    <source>
        <dbReference type="EMBL" id="KAJ7564082.1"/>
    </source>
</evidence>
<evidence type="ECO:0000313" key="2">
    <source>
        <dbReference type="Proteomes" id="UP001162992"/>
    </source>
</evidence>
<dbReference type="EMBL" id="CM055093">
    <property type="protein sequence ID" value="KAJ7564082.1"/>
    <property type="molecule type" value="Genomic_DNA"/>
</dbReference>
<organism evidence="1 2">
    <name type="scientific">Diphasiastrum complanatum</name>
    <name type="common">Issler's clubmoss</name>
    <name type="synonym">Lycopodium complanatum</name>
    <dbReference type="NCBI Taxonomy" id="34168"/>
    <lineage>
        <taxon>Eukaryota</taxon>
        <taxon>Viridiplantae</taxon>
        <taxon>Streptophyta</taxon>
        <taxon>Embryophyta</taxon>
        <taxon>Tracheophyta</taxon>
        <taxon>Lycopodiopsida</taxon>
        <taxon>Lycopodiales</taxon>
        <taxon>Lycopodiaceae</taxon>
        <taxon>Lycopodioideae</taxon>
        <taxon>Diphasiastrum</taxon>
    </lineage>
</organism>
<protein>
    <submittedName>
        <fullName evidence="1">Uncharacterized protein</fullName>
    </submittedName>
</protein>
<keyword evidence="2" id="KW-1185">Reference proteome</keyword>
<proteinExistence type="predicted"/>
<accession>A0ACC2EC98</accession>
<name>A0ACC2EC98_DIPCM</name>
<dbReference type="Proteomes" id="UP001162992">
    <property type="component" value="Chromosome 2"/>
</dbReference>